<dbReference type="EMBL" id="BAAAFZ010000053">
    <property type="protein sequence ID" value="GAA0592548.1"/>
    <property type="molecule type" value="Genomic_DNA"/>
</dbReference>
<name>A0ABP3QK64_9PROT</name>
<proteinExistence type="predicted"/>
<evidence type="ECO:0000313" key="2">
    <source>
        <dbReference type="Proteomes" id="UP001501588"/>
    </source>
</evidence>
<dbReference type="Proteomes" id="UP001501588">
    <property type="component" value="Unassembled WGS sequence"/>
</dbReference>
<dbReference type="InterPro" id="IPR051162">
    <property type="entry name" value="T4SS_component"/>
</dbReference>
<dbReference type="InterPro" id="IPR027417">
    <property type="entry name" value="P-loop_NTPase"/>
</dbReference>
<keyword evidence="2" id="KW-1185">Reference proteome</keyword>
<organism evidence="1 2">
    <name type="scientific">Craurococcus roseus</name>
    <dbReference type="NCBI Taxonomy" id="77585"/>
    <lineage>
        <taxon>Bacteria</taxon>
        <taxon>Pseudomonadati</taxon>
        <taxon>Pseudomonadota</taxon>
        <taxon>Alphaproteobacteria</taxon>
        <taxon>Acetobacterales</taxon>
        <taxon>Acetobacteraceae</taxon>
        <taxon>Craurococcus</taxon>
    </lineage>
</organism>
<reference evidence="2" key="1">
    <citation type="journal article" date="2019" name="Int. J. Syst. Evol. Microbiol.">
        <title>The Global Catalogue of Microorganisms (GCM) 10K type strain sequencing project: providing services to taxonomists for standard genome sequencing and annotation.</title>
        <authorList>
            <consortium name="The Broad Institute Genomics Platform"/>
            <consortium name="The Broad Institute Genome Sequencing Center for Infectious Disease"/>
            <person name="Wu L."/>
            <person name="Ma J."/>
        </authorList>
    </citation>
    <scope>NUCLEOTIDE SEQUENCE [LARGE SCALE GENOMIC DNA]</scope>
    <source>
        <strain evidence="2">JCM 9933</strain>
    </source>
</reference>
<gene>
    <name evidence="1" type="ORF">GCM10009416_33680</name>
</gene>
<dbReference type="PANTHER" id="PTHR30121:SF12">
    <property type="entry name" value="TYPE IV SECRETION SYSTEM PROTEIN CAGE"/>
    <property type="match status" value="1"/>
</dbReference>
<dbReference type="PANTHER" id="PTHR30121">
    <property type="entry name" value="UNCHARACTERIZED PROTEIN YJGR-RELATED"/>
    <property type="match status" value="1"/>
</dbReference>
<comment type="caution">
    <text evidence="1">The sequence shown here is derived from an EMBL/GenBank/DDBJ whole genome shotgun (WGS) entry which is preliminary data.</text>
</comment>
<evidence type="ECO:0000313" key="1">
    <source>
        <dbReference type="EMBL" id="GAA0592548.1"/>
    </source>
</evidence>
<sequence length="832" mass="91045">MKLASFIPKGAGTASLCPWQHAMGGEPGSPSFVTAGDGRIIAGYYASPPDAASSSPAEREDTAAVTNAATMNFGTGTAWWNDVAVVPAAAYPGPELSHFPDPISRMVDEERRRQFMLEGAHFENERAFVVCFTPSAAAASRFGQMMYRRRGRDDDNSPQALALRAFELMLHRFETRAGAALGLRRMASYRHTDIMGREHRRDELVNYLHYCLTGKALELNIPDAAMPLSGVIGGADFEPGHTPIVGDSYVACVAINGFPAEAWPGILDSVSTLQLPGGYRFTQRAIPRDEVEAVKDIDAKRKFWRQRQTPFFGTILGLGGGSTNADAVRMHAQCETSLALSKSNHVKHLWYSATVVLRSRDHRELHGMAKAVEQAVGRCGFGSQVETENAPDCFLGTLPGNVVNNVRKPMIHTFNAADLAPSSGVWTGSPVNPNPLYPPGSPALMHASTEGGIPFRWNNCVGDNGNFGFFGPPGSGKTTLLNVACKQFLRYRGARVRSIDFKRGMKASCLATGGAYHELGADHSPAFCPFEHLKTGADRARAQEWAETVFHLQHGKSPSPDQRAAIHGMVEMLKTEPVRSITNALMFCHDAEVAAALEFYALETGPGGRLFDAESSDAADTHWDAYDITDILGSGDKILLPALMCLEDRFDRIEDGRPILETIDEAWAAVAHPRWRPRIRQRWKTKRSKVVSIGIATQNLADIVNREAGDGGLLSILLESVPTRIYGANPEAQLGGTDDEKGPADFYKAFGVRRQGREVIRTLEKAREYFITSPEGRRAVNFGFGPAALAFAAATGEEEVRRVDEYVARYGDDWKWRWLERKGVDHAALLRG</sequence>
<protein>
    <submittedName>
        <fullName evidence="1">Conjugal transfer protein TrbE</fullName>
    </submittedName>
</protein>
<accession>A0ABP3QK64</accession>
<dbReference type="SUPFAM" id="SSF52540">
    <property type="entry name" value="P-loop containing nucleoside triphosphate hydrolases"/>
    <property type="match status" value="1"/>
</dbReference>
<dbReference type="Gene3D" id="3.40.50.300">
    <property type="entry name" value="P-loop containing nucleotide triphosphate hydrolases"/>
    <property type="match status" value="1"/>
</dbReference>
<dbReference type="RefSeq" id="WP_343896537.1">
    <property type="nucleotide sequence ID" value="NZ_BAAAFZ010000053.1"/>
</dbReference>